<dbReference type="EMBL" id="JAEDAK010000019">
    <property type="protein sequence ID" value="MBH9579184.1"/>
    <property type="molecule type" value="Genomic_DNA"/>
</dbReference>
<protein>
    <submittedName>
        <fullName evidence="5">Winged helix-turn-helix transcriptional regulator</fullName>
    </submittedName>
</protein>
<dbReference type="CDD" id="cd00090">
    <property type="entry name" value="HTH_ARSR"/>
    <property type="match status" value="1"/>
</dbReference>
<dbReference type="GO" id="GO:0003677">
    <property type="term" value="F:DNA binding"/>
    <property type="evidence" value="ECO:0007669"/>
    <property type="project" value="UniProtKB-KW"/>
</dbReference>
<gene>
    <name evidence="5" type="ORF">I7X39_20005</name>
</gene>
<dbReference type="InterPro" id="IPR036388">
    <property type="entry name" value="WH-like_DNA-bd_sf"/>
</dbReference>
<keyword evidence="2" id="KW-0238">DNA-binding</keyword>
<name>A0A931NJN0_9BURK</name>
<dbReference type="Gene3D" id="1.10.10.10">
    <property type="entry name" value="Winged helix-like DNA-binding domain superfamily/Winged helix DNA-binding domain"/>
    <property type="match status" value="1"/>
</dbReference>
<evidence type="ECO:0000313" key="5">
    <source>
        <dbReference type="EMBL" id="MBH9579184.1"/>
    </source>
</evidence>
<dbReference type="InterPro" id="IPR036390">
    <property type="entry name" value="WH_DNA-bd_sf"/>
</dbReference>
<dbReference type="RefSeq" id="WP_198112951.1">
    <property type="nucleotide sequence ID" value="NZ_JAEDAK010000019.1"/>
</dbReference>
<dbReference type="PANTHER" id="PTHR33154:SF33">
    <property type="entry name" value="TRANSCRIPTIONAL REPRESSOR SDPR"/>
    <property type="match status" value="1"/>
</dbReference>
<dbReference type="InterPro" id="IPR001845">
    <property type="entry name" value="HTH_ArsR_DNA-bd_dom"/>
</dbReference>
<proteinExistence type="predicted"/>
<dbReference type="NCBIfam" id="NF033788">
    <property type="entry name" value="HTH_metalloreg"/>
    <property type="match status" value="1"/>
</dbReference>
<organism evidence="5 6">
    <name type="scientific">Inhella proteolytica</name>
    <dbReference type="NCBI Taxonomy" id="2795029"/>
    <lineage>
        <taxon>Bacteria</taxon>
        <taxon>Pseudomonadati</taxon>
        <taxon>Pseudomonadota</taxon>
        <taxon>Betaproteobacteria</taxon>
        <taxon>Burkholderiales</taxon>
        <taxon>Sphaerotilaceae</taxon>
        <taxon>Inhella</taxon>
    </lineage>
</organism>
<dbReference type="GO" id="GO:0003700">
    <property type="term" value="F:DNA-binding transcription factor activity"/>
    <property type="evidence" value="ECO:0007669"/>
    <property type="project" value="InterPro"/>
</dbReference>
<dbReference type="InterPro" id="IPR011991">
    <property type="entry name" value="ArsR-like_HTH"/>
</dbReference>
<keyword evidence="1" id="KW-0805">Transcription regulation</keyword>
<evidence type="ECO:0000256" key="1">
    <source>
        <dbReference type="ARBA" id="ARBA00023015"/>
    </source>
</evidence>
<comment type="caution">
    <text evidence="5">The sequence shown here is derived from an EMBL/GenBank/DDBJ whole genome shotgun (WGS) entry which is preliminary data.</text>
</comment>
<dbReference type="PANTHER" id="PTHR33154">
    <property type="entry name" value="TRANSCRIPTIONAL REGULATOR, ARSR FAMILY"/>
    <property type="match status" value="1"/>
</dbReference>
<evidence type="ECO:0000259" key="4">
    <source>
        <dbReference type="PROSITE" id="PS50987"/>
    </source>
</evidence>
<feature type="domain" description="HTH arsR-type" evidence="4">
    <location>
        <begin position="1"/>
        <end position="91"/>
    </location>
</feature>
<evidence type="ECO:0000256" key="2">
    <source>
        <dbReference type="ARBA" id="ARBA00023125"/>
    </source>
</evidence>
<keyword evidence="3" id="KW-0804">Transcription</keyword>
<dbReference type="PRINTS" id="PR00778">
    <property type="entry name" value="HTHARSR"/>
</dbReference>
<keyword evidence="6" id="KW-1185">Reference proteome</keyword>
<dbReference type="PROSITE" id="PS50987">
    <property type="entry name" value="HTH_ARSR_2"/>
    <property type="match status" value="1"/>
</dbReference>
<evidence type="ECO:0000256" key="3">
    <source>
        <dbReference type="ARBA" id="ARBA00023163"/>
    </source>
</evidence>
<dbReference type="InterPro" id="IPR051081">
    <property type="entry name" value="HTH_MetalResp_TranReg"/>
</dbReference>
<reference evidence="5" key="1">
    <citation type="submission" date="2020-12" db="EMBL/GenBank/DDBJ databases">
        <title>The genome sequence of Inhella sp. 1Y17.</title>
        <authorList>
            <person name="Liu Y."/>
        </authorList>
    </citation>
    <scope>NUCLEOTIDE SEQUENCE</scope>
    <source>
        <strain evidence="5">1Y17</strain>
    </source>
</reference>
<evidence type="ECO:0000313" key="6">
    <source>
        <dbReference type="Proteomes" id="UP000613266"/>
    </source>
</evidence>
<dbReference type="SMART" id="SM00418">
    <property type="entry name" value="HTH_ARSR"/>
    <property type="match status" value="1"/>
</dbReference>
<sequence>MKYDSNALMVALADPTREQIVRLLLDGEHSVGDIAAQLPVSRPAVSKHLRLLEDCGLVAFRSEGTRNVYSLQPDAIAALRDELNRMWERALARFALVANNTSPKKASKR</sequence>
<dbReference type="Proteomes" id="UP000613266">
    <property type="component" value="Unassembled WGS sequence"/>
</dbReference>
<dbReference type="AlphaFoldDB" id="A0A931NJN0"/>
<accession>A0A931NJN0</accession>
<dbReference type="Pfam" id="PF01022">
    <property type="entry name" value="HTH_5"/>
    <property type="match status" value="1"/>
</dbReference>
<dbReference type="SUPFAM" id="SSF46785">
    <property type="entry name" value="Winged helix' DNA-binding domain"/>
    <property type="match status" value="1"/>
</dbReference>